<sequence>MEKLPSLCVFLALLVHCLTLSFVDAGVTKISTDKQALLSPENLCGFRHHRVTALNISHLGLTGTLPPQLENLSFLATIDIKNNSFYGSLPEELLAQLRRLKYLSFSYNILSVELPPSIFDNLPNLQSVYLHENMLQGKIPSTLSKCQILQYLYLSFNYFTGLIPKEIGNLTQLKRVYLGDNKLQGEISKELGNLAEVEILSLSNNSLTGTIPTLLFNLSSLIYMDFSNNSLIGSLPDNMCQYLPNLEGGIPYEIGNLRNLEILQLEFNSLVGPVLACLQHLNNDNTFSFGK</sequence>
<comment type="caution">
    <text evidence="1">The sequence shown here is derived from an EMBL/GenBank/DDBJ whole genome shotgun (WGS) entry which is preliminary data.</text>
</comment>
<protein>
    <submittedName>
        <fullName evidence="1">Uncharacterized protein</fullName>
    </submittedName>
</protein>
<keyword evidence="2" id="KW-1185">Reference proteome</keyword>
<evidence type="ECO:0000313" key="1">
    <source>
        <dbReference type="EMBL" id="KAJ0082732.1"/>
    </source>
</evidence>
<organism evidence="1 2">
    <name type="scientific">Pistacia atlantica</name>
    <dbReference type="NCBI Taxonomy" id="434234"/>
    <lineage>
        <taxon>Eukaryota</taxon>
        <taxon>Viridiplantae</taxon>
        <taxon>Streptophyta</taxon>
        <taxon>Embryophyta</taxon>
        <taxon>Tracheophyta</taxon>
        <taxon>Spermatophyta</taxon>
        <taxon>Magnoliopsida</taxon>
        <taxon>eudicotyledons</taxon>
        <taxon>Gunneridae</taxon>
        <taxon>Pentapetalae</taxon>
        <taxon>rosids</taxon>
        <taxon>malvids</taxon>
        <taxon>Sapindales</taxon>
        <taxon>Anacardiaceae</taxon>
        <taxon>Pistacia</taxon>
    </lineage>
</organism>
<proteinExistence type="predicted"/>
<gene>
    <name evidence="1" type="ORF">Patl1_11963</name>
</gene>
<name>A0ACC1A8X8_9ROSI</name>
<reference evidence="2" key="1">
    <citation type="journal article" date="2023" name="G3 (Bethesda)">
        <title>Genome assembly and association tests identify interacting loci associated with vigor, precocity, and sex in interspecific pistachio rootstocks.</title>
        <authorList>
            <person name="Palmer W."/>
            <person name="Jacygrad E."/>
            <person name="Sagayaradj S."/>
            <person name="Cavanaugh K."/>
            <person name="Han R."/>
            <person name="Bertier L."/>
            <person name="Beede B."/>
            <person name="Kafkas S."/>
            <person name="Golino D."/>
            <person name="Preece J."/>
            <person name="Michelmore R."/>
        </authorList>
    </citation>
    <scope>NUCLEOTIDE SEQUENCE [LARGE SCALE GENOMIC DNA]</scope>
</reference>
<accession>A0ACC1A8X8</accession>
<evidence type="ECO:0000313" key="2">
    <source>
        <dbReference type="Proteomes" id="UP001164250"/>
    </source>
</evidence>
<dbReference type="Proteomes" id="UP001164250">
    <property type="component" value="Chromosome 12"/>
</dbReference>
<dbReference type="EMBL" id="CM047908">
    <property type="protein sequence ID" value="KAJ0082732.1"/>
    <property type="molecule type" value="Genomic_DNA"/>
</dbReference>